<dbReference type="SUPFAM" id="SSF56672">
    <property type="entry name" value="DNA/RNA polymerases"/>
    <property type="match status" value="1"/>
</dbReference>
<protein>
    <recommendedName>
        <fullName evidence="2">Integrase catalytic domain-containing protein</fullName>
    </recommendedName>
</protein>
<name>A0A9Q3GHC7_9BASI</name>
<dbReference type="AlphaFoldDB" id="A0A9Q3GHC7"/>
<dbReference type="InterPro" id="IPR050951">
    <property type="entry name" value="Retrovirus_Pol_polyprotein"/>
</dbReference>
<proteinExistence type="predicted"/>
<dbReference type="PANTHER" id="PTHR37984">
    <property type="entry name" value="PROTEIN CBG26694"/>
    <property type="match status" value="1"/>
</dbReference>
<dbReference type="PROSITE" id="PS50994">
    <property type="entry name" value="INTEGRASE"/>
    <property type="match status" value="1"/>
</dbReference>
<evidence type="ECO:0000313" key="4">
    <source>
        <dbReference type="Proteomes" id="UP000765509"/>
    </source>
</evidence>
<keyword evidence="4" id="KW-1185">Reference proteome</keyword>
<dbReference type="SUPFAM" id="SSF53098">
    <property type="entry name" value="Ribonuclease H-like"/>
    <property type="match status" value="1"/>
</dbReference>
<dbReference type="Gene3D" id="3.30.420.10">
    <property type="entry name" value="Ribonuclease H-like superfamily/Ribonuclease H"/>
    <property type="match status" value="1"/>
</dbReference>
<evidence type="ECO:0000256" key="1">
    <source>
        <dbReference type="ARBA" id="ARBA00022884"/>
    </source>
</evidence>
<dbReference type="PANTHER" id="PTHR37984:SF5">
    <property type="entry name" value="PROTEIN NYNRIN-LIKE"/>
    <property type="match status" value="1"/>
</dbReference>
<keyword evidence="1" id="KW-0694">RNA-binding</keyword>
<sequence length="342" mass="39885">MGIYEYTRMPFVIKKEPAHFQRMMDKIFQEEILRGWMGVYIDDIIIYSETWEDHVRYIYRVLSECTPINQKISHKKCNFGQQELLALEHKVSGLSLAIDQNKVEAVLLKPVPKNIKEMQSFLEFSSSSRHHIRGFAHITSNAEFSQGLAASLHQRQIVHGEPRERVICYISWQQKDSEARKHGKNYGLLQHIKESKHPLETINIDWATGLVPGGKENFNSFLIIVDRFINSVRCLPCHKEDTAMDTSLLFWNIISTCGVPKTIISDRDPKSTSEFWTNLYYIIGTKLSFSTAYHPQTDGVAERMIHTMEDILRRFCEFGMKYKDHERYTHDWVTLLPEVQLA</sequence>
<dbReference type="InterPro" id="IPR043128">
    <property type="entry name" value="Rev_trsase/Diguanyl_cyclase"/>
</dbReference>
<dbReference type="InterPro" id="IPR000477">
    <property type="entry name" value="RT_dom"/>
</dbReference>
<dbReference type="InterPro" id="IPR001584">
    <property type="entry name" value="Integrase_cat-core"/>
</dbReference>
<dbReference type="GO" id="GO:0003723">
    <property type="term" value="F:RNA binding"/>
    <property type="evidence" value="ECO:0007669"/>
    <property type="project" value="UniProtKB-KW"/>
</dbReference>
<gene>
    <name evidence="3" type="ORF">O181_006167</name>
</gene>
<dbReference type="Proteomes" id="UP000765509">
    <property type="component" value="Unassembled WGS sequence"/>
</dbReference>
<organism evidence="3 4">
    <name type="scientific">Austropuccinia psidii MF-1</name>
    <dbReference type="NCBI Taxonomy" id="1389203"/>
    <lineage>
        <taxon>Eukaryota</taxon>
        <taxon>Fungi</taxon>
        <taxon>Dikarya</taxon>
        <taxon>Basidiomycota</taxon>
        <taxon>Pucciniomycotina</taxon>
        <taxon>Pucciniomycetes</taxon>
        <taxon>Pucciniales</taxon>
        <taxon>Sphaerophragmiaceae</taxon>
        <taxon>Austropuccinia</taxon>
    </lineage>
</organism>
<accession>A0A9Q3GHC7</accession>
<reference evidence="3" key="1">
    <citation type="submission" date="2021-03" db="EMBL/GenBank/DDBJ databases">
        <title>Draft genome sequence of rust myrtle Austropuccinia psidii MF-1, a brazilian biotype.</title>
        <authorList>
            <person name="Quecine M.C."/>
            <person name="Pachon D.M.R."/>
            <person name="Bonatelli M.L."/>
            <person name="Correr F.H."/>
            <person name="Franceschini L.M."/>
            <person name="Leite T.F."/>
            <person name="Margarido G.R.A."/>
            <person name="Almeida C.A."/>
            <person name="Ferrarezi J.A."/>
            <person name="Labate C.A."/>
        </authorList>
    </citation>
    <scope>NUCLEOTIDE SEQUENCE</scope>
    <source>
        <strain evidence="3">MF-1</strain>
    </source>
</reference>
<comment type="caution">
    <text evidence="3">The sequence shown here is derived from an EMBL/GenBank/DDBJ whole genome shotgun (WGS) entry which is preliminary data.</text>
</comment>
<feature type="domain" description="Integrase catalytic" evidence="2">
    <location>
        <begin position="194"/>
        <end position="342"/>
    </location>
</feature>
<evidence type="ECO:0000313" key="3">
    <source>
        <dbReference type="EMBL" id="MBW0466452.1"/>
    </source>
</evidence>
<dbReference type="InterPro" id="IPR043502">
    <property type="entry name" value="DNA/RNA_pol_sf"/>
</dbReference>
<dbReference type="GO" id="GO:0005634">
    <property type="term" value="C:nucleus"/>
    <property type="evidence" value="ECO:0007669"/>
    <property type="project" value="UniProtKB-ARBA"/>
</dbReference>
<dbReference type="InterPro" id="IPR012337">
    <property type="entry name" value="RNaseH-like_sf"/>
</dbReference>
<evidence type="ECO:0000259" key="2">
    <source>
        <dbReference type="PROSITE" id="PS50994"/>
    </source>
</evidence>
<dbReference type="Pfam" id="PF00078">
    <property type="entry name" value="RVT_1"/>
    <property type="match status" value="1"/>
</dbReference>
<dbReference type="EMBL" id="AVOT02001304">
    <property type="protein sequence ID" value="MBW0466452.1"/>
    <property type="molecule type" value="Genomic_DNA"/>
</dbReference>
<dbReference type="InterPro" id="IPR036397">
    <property type="entry name" value="RNaseH_sf"/>
</dbReference>
<dbReference type="Gene3D" id="3.30.70.270">
    <property type="match status" value="2"/>
</dbReference>
<dbReference type="GO" id="GO:0015074">
    <property type="term" value="P:DNA integration"/>
    <property type="evidence" value="ECO:0007669"/>
    <property type="project" value="InterPro"/>
</dbReference>